<keyword evidence="3" id="KW-0539">Nucleus</keyword>
<keyword evidence="2" id="KW-0813">Transport</keyword>
<evidence type="ECO:0000256" key="3">
    <source>
        <dbReference type="ARBA" id="ARBA00023242"/>
    </source>
</evidence>
<feature type="domain" description="Nucleoporin Nup120/160 beta-propeller" evidence="4">
    <location>
        <begin position="71"/>
        <end position="196"/>
    </location>
</feature>
<dbReference type="Pfam" id="PF11715">
    <property type="entry name" value="Beta-prop_Nup120_160"/>
    <property type="match status" value="1"/>
</dbReference>
<dbReference type="PANTHER" id="PTHR21286:SF0">
    <property type="entry name" value="NUCLEAR PORE COMPLEX PROTEIN NUP160"/>
    <property type="match status" value="1"/>
</dbReference>
<evidence type="ECO:0000313" key="5">
    <source>
        <dbReference type="Proteomes" id="UP000694864"/>
    </source>
</evidence>
<evidence type="ECO:0000259" key="4">
    <source>
        <dbReference type="Pfam" id="PF11715"/>
    </source>
</evidence>
<comment type="subcellular location">
    <subcellularLocation>
        <location evidence="1">Nucleus</location>
    </subcellularLocation>
</comment>
<keyword evidence="5" id="KW-1185">Reference proteome</keyword>
<evidence type="ECO:0000256" key="2">
    <source>
        <dbReference type="ARBA" id="ARBA00022448"/>
    </source>
</evidence>
<organism evidence="5 6">
    <name type="scientific">Camelina sativa</name>
    <name type="common">False flax</name>
    <name type="synonym">Myagrum sativum</name>
    <dbReference type="NCBI Taxonomy" id="90675"/>
    <lineage>
        <taxon>Eukaryota</taxon>
        <taxon>Viridiplantae</taxon>
        <taxon>Streptophyta</taxon>
        <taxon>Embryophyta</taxon>
        <taxon>Tracheophyta</taxon>
        <taxon>Spermatophyta</taxon>
        <taxon>Magnoliopsida</taxon>
        <taxon>eudicotyledons</taxon>
        <taxon>Gunneridae</taxon>
        <taxon>Pentapetalae</taxon>
        <taxon>rosids</taxon>
        <taxon>malvids</taxon>
        <taxon>Brassicales</taxon>
        <taxon>Brassicaceae</taxon>
        <taxon>Camelineae</taxon>
        <taxon>Camelina</taxon>
    </lineage>
</organism>
<dbReference type="InterPro" id="IPR059141">
    <property type="entry name" value="Beta-prop_Nup120_160"/>
</dbReference>
<accession>A0ABM1QIW3</accession>
<proteinExistence type="predicted"/>
<dbReference type="Proteomes" id="UP000694864">
    <property type="component" value="Chromosome 10"/>
</dbReference>
<dbReference type="RefSeq" id="XP_019086701.1">
    <property type="nucleotide sequence ID" value="XM_019231156.1"/>
</dbReference>
<name>A0ABM1QIW3_CAMSA</name>
<dbReference type="InterPro" id="IPR021717">
    <property type="entry name" value="Nucleoporin_Nup160"/>
</dbReference>
<evidence type="ECO:0000256" key="1">
    <source>
        <dbReference type="ARBA" id="ARBA00004123"/>
    </source>
</evidence>
<dbReference type="GeneID" id="109124985"/>
<evidence type="ECO:0000313" key="6">
    <source>
        <dbReference type="RefSeq" id="XP_019086701.1"/>
    </source>
</evidence>
<reference evidence="5" key="1">
    <citation type="journal article" date="2014" name="Nat. Commun.">
        <title>The emerging biofuel crop Camelina sativa retains a highly undifferentiated hexaploid genome structure.</title>
        <authorList>
            <person name="Kagale S."/>
            <person name="Koh C."/>
            <person name="Nixon J."/>
            <person name="Bollina V."/>
            <person name="Clarke W.E."/>
            <person name="Tuteja R."/>
            <person name="Spillane C."/>
            <person name="Robinson S.J."/>
            <person name="Links M.G."/>
            <person name="Clarke C."/>
            <person name="Higgins E.E."/>
            <person name="Huebert T."/>
            <person name="Sharpe A.G."/>
            <person name="Parkin I.A."/>
        </authorList>
    </citation>
    <scope>NUCLEOTIDE SEQUENCE [LARGE SCALE GENOMIC DNA]</scope>
    <source>
        <strain evidence="5">cv. DH55</strain>
    </source>
</reference>
<dbReference type="PANTHER" id="PTHR21286">
    <property type="entry name" value="NUCLEAR PORE COMPLEX PROTEIN NUP160"/>
    <property type="match status" value="1"/>
</dbReference>
<gene>
    <name evidence="6" type="primary">LOC109124985</name>
</gene>
<sequence length="229" mass="25396">MEENRRNSLAGGTEVLVGGGGNVFKWIEISVPSPTPPPSIGTNSSEDDECVWLPSNEDYASSSVLGEPPIYFIWRINKTRPNALEILQLSAKSGFPITRLRFVFDHTLSPFAVVYTYEGSDPLVFFVYALTSSGAIYVLRVSNTSAYKSGSAFPLDHLIHLDAGPHLNENRVTSVAASPGYLFLGRSDGCVSCFQPVVYFQRSSGFHQELRLDTGFGRLWGFVRHVFYW</sequence>
<protein>
    <submittedName>
        <fullName evidence="6">Nuclear pore complex protein NUP160-like</fullName>
    </submittedName>
</protein>
<reference evidence="6" key="2">
    <citation type="submission" date="2025-08" db="UniProtKB">
        <authorList>
            <consortium name="RefSeq"/>
        </authorList>
    </citation>
    <scope>IDENTIFICATION</scope>
    <source>
        <tissue evidence="6">Leaf</tissue>
    </source>
</reference>